<dbReference type="PROSITE" id="PS51186">
    <property type="entry name" value="GNAT"/>
    <property type="match status" value="1"/>
</dbReference>
<comment type="subcellular location">
    <subcellularLocation>
        <location evidence="2">Cytoplasm</location>
    </subcellularLocation>
    <subcellularLocation>
        <location evidence="1">Nucleus</location>
    </subcellularLocation>
</comment>
<feature type="region of interest" description="Disordered" evidence="12">
    <location>
        <begin position="1"/>
        <end position="24"/>
    </location>
</feature>
<keyword evidence="15" id="KW-1185">Reference proteome</keyword>
<accession>A0A8T0HEI4</accession>
<dbReference type="GO" id="GO:1990189">
    <property type="term" value="F:protein N-terminal-serine acetyltransferase activity"/>
    <property type="evidence" value="ECO:0007669"/>
    <property type="project" value="UniProtKB-EC"/>
</dbReference>
<dbReference type="CDD" id="cd04301">
    <property type="entry name" value="NAT_SF"/>
    <property type="match status" value="1"/>
</dbReference>
<comment type="catalytic activity">
    <reaction evidence="10">
        <text>N-terminal L-seryl-[histone H2A] + acetyl-CoA = N-terminal N(alpha)-acetyl-L-seryl-[histone H2A] + CoA + H(+)</text>
        <dbReference type="Rhea" id="RHEA:50600"/>
        <dbReference type="Rhea" id="RHEA-COMP:12742"/>
        <dbReference type="Rhea" id="RHEA-COMP:12744"/>
        <dbReference type="ChEBI" id="CHEBI:15378"/>
        <dbReference type="ChEBI" id="CHEBI:57287"/>
        <dbReference type="ChEBI" id="CHEBI:57288"/>
        <dbReference type="ChEBI" id="CHEBI:64738"/>
        <dbReference type="ChEBI" id="CHEBI:83690"/>
        <dbReference type="EC" id="2.3.1.257"/>
    </reaction>
</comment>
<evidence type="ECO:0000256" key="1">
    <source>
        <dbReference type="ARBA" id="ARBA00004123"/>
    </source>
</evidence>
<sequence>MDRKKQAAKDKKLKRKEELARKQSIDDAVKAAAAKAAPIEEFPLFLKYDRNGLNLYMEAGRGDSLSPPVKQYIQTLLKINMEGPYGPEEWPAEEKTKRREMVSSEARYILVKQASSSSSGEASGEAAASNDLLWNGEGDPIVAFVHYRFVVEHEVPALYVYEIQVEKVVQGKGLGKFLMQFLELVARKNAMKAVLLTVQKRNVGAMAFYTGKLKYTIAAISPSRWPNTLVGVDMTYEILCKAFDADAKSILEVPKHRMVTFDMIRTELDIAEKELLKR</sequence>
<comment type="similarity">
    <text evidence="3">Belongs to the acetyltransferase family. NAA40 subfamily.</text>
</comment>
<evidence type="ECO:0000256" key="9">
    <source>
        <dbReference type="ARBA" id="ARBA00023315"/>
    </source>
</evidence>
<feature type="domain" description="N-acetyltransferase" evidence="13">
    <location>
        <begin position="94"/>
        <end position="239"/>
    </location>
</feature>
<dbReference type="InterPro" id="IPR000182">
    <property type="entry name" value="GNAT_dom"/>
</dbReference>
<evidence type="ECO:0000313" key="14">
    <source>
        <dbReference type="EMBL" id="KAG0569067.1"/>
    </source>
</evidence>
<dbReference type="Pfam" id="PF00583">
    <property type="entry name" value="Acetyltransf_1"/>
    <property type="match status" value="1"/>
</dbReference>
<evidence type="ECO:0000256" key="7">
    <source>
        <dbReference type="ARBA" id="ARBA00022679"/>
    </source>
</evidence>
<organism evidence="14 15">
    <name type="scientific">Ceratodon purpureus</name>
    <name type="common">Fire moss</name>
    <name type="synonym">Dicranum purpureum</name>
    <dbReference type="NCBI Taxonomy" id="3225"/>
    <lineage>
        <taxon>Eukaryota</taxon>
        <taxon>Viridiplantae</taxon>
        <taxon>Streptophyta</taxon>
        <taxon>Embryophyta</taxon>
        <taxon>Bryophyta</taxon>
        <taxon>Bryophytina</taxon>
        <taxon>Bryopsida</taxon>
        <taxon>Dicranidae</taxon>
        <taxon>Pseudoditrichales</taxon>
        <taxon>Ditrichaceae</taxon>
        <taxon>Ceratodon</taxon>
    </lineage>
</organism>
<reference evidence="14 15" key="1">
    <citation type="submission" date="2020-06" db="EMBL/GenBank/DDBJ databases">
        <title>WGS assembly of Ceratodon purpureus strain R40.</title>
        <authorList>
            <person name="Carey S.B."/>
            <person name="Jenkins J."/>
            <person name="Shu S."/>
            <person name="Lovell J.T."/>
            <person name="Sreedasyam A."/>
            <person name="Maumus F."/>
            <person name="Tiley G.P."/>
            <person name="Fernandez-Pozo N."/>
            <person name="Barry K."/>
            <person name="Chen C."/>
            <person name="Wang M."/>
            <person name="Lipzen A."/>
            <person name="Daum C."/>
            <person name="Saski C.A."/>
            <person name="Payton A.C."/>
            <person name="Mcbreen J.C."/>
            <person name="Conrad R.E."/>
            <person name="Kollar L.M."/>
            <person name="Olsson S."/>
            <person name="Huttunen S."/>
            <person name="Landis J.B."/>
            <person name="Wickett N.J."/>
            <person name="Johnson M.G."/>
            <person name="Rensing S.A."/>
            <person name="Grimwood J."/>
            <person name="Schmutz J."/>
            <person name="Mcdaniel S.F."/>
        </authorList>
    </citation>
    <scope>NUCLEOTIDE SEQUENCE [LARGE SCALE GENOMIC DNA]</scope>
    <source>
        <strain evidence="14 15">R40</strain>
    </source>
</reference>
<evidence type="ECO:0000313" key="15">
    <source>
        <dbReference type="Proteomes" id="UP000822688"/>
    </source>
</evidence>
<name>A0A8T0HEI4_CERPU</name>
<keyword evidence="8" id="KW-0539">Nucleus</keyword>
<evidence type="ECO:0000256" key="4">
    <source>
        <dbReference type="ARBA" id="ARBA00012950"/>
    </source>
</evidence>
<evidence type="ECO:0000256" key="3">
    <source>
        <dbReference type="ARBA" id="ARBA00008870"/>
    </source>
</evidence>
<dbReference type="AlphaFoldDB" id="A0A8T0HEI4"/>
<dbReference type="EC" id="2.3.1.257" evidence="4"/>
<dbReference type="GO" id="GO:0005634">
    <property type="term" value="C:nucleus"/>
    <property type="evidence" value="ECO:0007669"/>
    <property type="project" value="UniProtKB-SubCell"/>
</dbReference>
<keyword evidence="9" id="KW-0012">Acyltransferase</keyword>
<evidence type="ECO:0000256" key="5">
    <source>
        <dbReference type="ARBA" id="ARBA00015043"/>
    </source>
</evidence>
<keyword evidence="7" id="KW-0808">Transferase</keyword>
<evidence type="ECO:0000259" key="13">
    <source>
        <dbReference type="PROSITE" id="PS51186"/>
    </source>
</evidence>
<evidence type="ECO:0000256" key="6">
    <source>
        <dbReference type="ARBA" id="ARBA00022490"/>
    </source>
</evidence>
<dbReference type="GO" id="GO:0005737">
    <property type="term" value="C:cytoplasm"/>
    <property type="evidence" value="ECO:0007669"/>
    <property type="project" value="UniProtKB-SubCell"/>
</dbReference>
<evidence type="ECO:0000256" key="10">
    <source>
        <dbReference type="ARBA" id="ARBA00047821"/>
    </source>
</evidence>
<dbReference type="GO" id="GO:0010485">
    <property type="term" value="F:histone H4 acetyltransferase activity"/>
    <property type="evidence" value="ECO:0007669"/>
    <property type="project" value="InterPro"/>
</dbReference>
<evidence type="ECO:0000256" key="12">
    <source>
        <dbReference type="SAM" id="MobiDB-lite"/>
    </source>
</evidence>
<dbReference type="Proteomes" id="UP000822688">
    <property type="component" value="Chromosome 6"/>
</dbReference>
<comment type="caution">
    <text evidence="14">The sequence shown here is derived from an EMBL/GenBank/DDBJ whole genome shotgun (WGS) entry which is preliminary data.</text>
</comment>
<gene>
    <name evidence="14" type="ORF">KC19_6G063300</name>
</gene>
<evidence type="ECO:0000256" key="11">
    <source>
        <dbReference type="ARBA" id="ARBA00049524"/>
    </source>
</evidence>
<evidence type="ECO:0000256" key="8">
    <source>
        <dbReference type="ARBA" id="ARBA00023242"/>
    </source>
</evidence>
<comment type="catalytic activity">
    <reaction evidence="11">
        <text>N-terminal L-seryl-[histone H4] + acetyl-CoA = N-terminal N(alpha)-acetyl-L-seryl-[histone H4] + CoA + H(+)</text>
        <dbReference type="Rhea" id="RHEA:50596"/>
        <dbReference type="Rhea" id="RHEA-COMP:12740"/>
        <dbReference type="Rhea" id="RHEA-COMP:12743"/>
        <dbReference type="ChEBI" id="CHEBI:15378"/>
        <dbReference type="ChEBI" id="CHEBI:57287"/>
        <dbReference type="ChEBI" id="CHEBI:57288"/>
        <dbReference type="ChEBI" id="CHEBI:64738"/>
        <dbReference type="ChEBI" id="CHEBI:83690"/>
        <dbReference type="EC" id="2.3.1.257"/>
    </reaction>
</comment>
<dbReference type="EMBL" id="CM026427">
    <property type="protein sequence ID" value="KAG0569067.1"/>
    <property type="molecule type" value="Genomic_DNA"/>
</dbReference>
<proteinExistence type="inferred from homology"/>
<protein>
    <recommendedName>
        <fullName evidence="5">N-alpha-acetyltransferase 40</fullName>
        <ecNumber evidence="4">2.3.1.257</ecNumber>
    </recommendedName>
</protein>
<evidence type="ECO:0000256" key="2">
    <source>
        <dbReference type="ARBA" id="ARBA00004496"/>
    </source>
</evidence>
<dbReference type="SUPFAM" id="SSF55729">
    <property type="entry name" value="Acyl-CoA N-acyltransferases (Nat)"/>
    <property type="match status" value="1"/>
</dbReference>
<dbReference type="PANTHER" id="PTHR20531:SF1">
    <property type="entry name" value="N-ALPHA-ACETYLTRANSFERASE 40"/>
    <property type="match status" value="1"/>
</dbReference>
<dbReference type="InterPro" id="IPR016181">
    <property type="entry name" value="Acyl_CoA_acyltransferase"/>
</dbReference>
<keyword evidence="6" id="KW-0963">Cytoplasm</keyword>
<dbReference type="PANTHER" id="PTHR20531">
    <property type="entry name" value="N-ALPHA-ACETYLTRANSFERASE 40"/>
    <property type="match status" value="1"/>
</dbReference>
<dbReference type="GO" id="GO:0043998">
    <property type="term" value="F:histone H2A acetyltransferase activity"/>
    <property type="evidence" value="ECO:0007669"/>
    <property type="project" value="InterPro"/>
</dbReference>
<dbReference type="InterPro" id="IPR039949">
    <property type="entry name" value="NAA40"/>
</dbReference>
<dbReference type="Gene3D" id="3.40.630.30">
    <property type="match status" value="1"/>
</dbReference>